<reference evidence="1" key="5">
    <citation type="journal article" date="2021" name="G3 (Bethesda)">
        <title>Aegilops tauschii genome assembly Aet v5.0 features greater sequence contiguity and improved annotation.</title>
        <authorList>
            <person name="Wang L."/>
            <person name="Zhu T."/>
            <person name="Rodriguez J.C."/>
            <person name="Deal K.R."/>
            <person name="Dubcovsky J."/>
            <person name="McGuire P.E."/>
            <person name="Lux T."/>
            <person name="Spannagl M."/>
            <person name="Mayer K.F.X."/>
            <person name="Baldrich P."/>
            <person name="Meyers B.C."/>
            <person name="Huo N."/>
            <person name="Gu Y.Q."/>
            <person name="Zhou H."/>
            <person name="Devos K.M."/>
            <person name="Bennetzen J.L."/>
            <person name="Unver T."/>
            <person name="Budak H."/>
            <person name="Gulick P.J."/>
            <person name="Galiba G."/>
            <person name="Kalapos B."/>
            <person name="Nelson D.R."/>
            <person name="Li P."/>
            <person name="You F.M."/>
            <person name="Luo M.C."/>
            <person name="Dvorak J."/>
        </authorList>
    </citation>
    <scope>NUCLEOTIDE SEQUENCE [LARGE SCALE GENOMIC DNA]</scope>
    <source>
        <strain evidence="1">cv. AL8/78</strain>
    </source>
</reference>
<dbReference type="EnsemblPlants" id="AET1Gv20348200.9">
    <property type="protein sequence ID" value="AET1Gv20348200.9"/>
    <property type="gene ID" value="AET1Gv20348200"/>
</dbReference>
<reference evidence="1" key="4">
    <citation type="submission" date="2019-03" db="UniProtKB">
        <authorList>
            <consortium name="EnsemblPlants"/>
        </authorList>
    </citation>
    <scope>IDENTIFICATION</scope>
</reference>
<evidence type="ECO:0000313" key="1">
    <source>
        <dbReference type="EnsemblPlants" id="AET1Gv20348200.9"/>
    </source>
</evidence>
<keyword evidence="2" id="KW-1185">Reference proteome</keyword>
<organism evidence="1 2">
    <name type="scientific">Aegilops tauschii subsp. strangulata</name>
    <name type="common">Goatgrass</name>
    <dbReference type="NCBI Taxonomy" id="200361"/>
    <lineage>
        <taxon>Eukaryota</taxon>
        <taxon>Viridiplantae</taxon>
        <taxon>Streptophyta</taxon>
        <taxon>Embryophyta</taxon>
        <taxon>Tracheophyta</taxon>
        <taxon>Spermatophyta</taxon>
        <taxon>Magnoliopsida</taxon>
        <taxon>Liliopsida</taxon>
        <taxon>Poales</taxon>
        <taxon>Poaceae</taxon>
        <taxon>BOP clade</taxon>
        <taxon>Pooideae</taxon>
        <taxon>Triticodae</taxon>
        <taxon>Triticeae</taxon>
        <taxon>Triticinae</taxon>
        <taxon>Aegilops</taxon>
    </lineage>
</organism>
<dbReference type="Proteomes" id="UP000015105">
    <property type="component" value="Chromosome 1D"/>
</dbReference>
<reference evidence="2" key="1">
    <citation type="journal article" date="2014" name="Science">
        <title>Ancient hybridizations among the ancestral genomes of bread wheat.</title>
        <authorList>
            <consortium name="International Wheat Genome Sequencing Consortium,"/>
            <person name="Marcussen T."/>
            <person name="Sandve S.R."/>
            <person name="Heier L."/>
            <person name="Spannagl M."/>
            <person name="Pfeifer M."/>
            <person name="Jakobsen K.S."/>
            <person name="Wulff B.B."/>
            <person name="Steuernagel B."/>
            <person name="Mayer K.F."/>
            <person name="Olsen O.A."/>
        </authorList>
    </citation>
    <scope>NUCLEOTIDE SEQUENCE [LARGE SCALE GENOMIC DNA]</scope>
    <source>
        <strain evidence="2">cv. AL8/78</strain>
    </source>
</reference>
<name>A0A452YA10_AEGTS</name>
<accession>A0A452YA10</accession>
<dbReference type="AlphaFoldDB" id="A0A452YA10"/>
<proteinExistence type="predicted"/>
<evidence type="ECO:0000313" key="2">
    <source>
        <dbReference type="Proteomes" id="UP000015105"/>
    </source>
</evidence>
<protein>
    <submittedName>
        <fullName evidence="1">Uncharacterized protein</fullName>
    </submittedName>
</protein>
<sequence>MTGLGGGAAAPGDYVYFKSVVPLHKISVSSGLSEPLPGLAVNQRGH</sequence>
<reference evidence="1" key="3">
    <citation type="journal article" date="2017" name="Nature">
        <title>Genome sequence of the progenitor of the wheat D genome Aegilops tauschii.</title>
        <authorList>
            <person name="Luo M.C."/>
            <person name="Gu Y.Q."/>
            <person name="Puiu D."/>
            <person name="Wang H."/>
            <person name="Twardziok S.O."/>
            <person name="Deal K.R."/>
            <person name="Huo N."/>
            <person name="Zhu T."/>
            <person name="Wang L."/>
            <person name="Wang Y."/>
            <person name="McGuire P.E."/>
            <person name="Liu S."/>
            <person name="Long H."/>
            <person name="Ramasamy R.K."/>
            <person name="Rodriguez J.C."/>
            <person name="Van S.L."/>
            <person name="Yuan L."/>
            <person name="Wang Z."/>
            <person name="Xia Z."/>
            <person name="Xiao L."/>
            <person name="Anderson O.D."/>
            <person name="Ouyang S."/>
            <person name="Liang Y."/>
            <person name="Zimin A.V."/>
            <person name="Pertea G."/>
            <person name="Qi P."/>
            <person name="Bennetzen J.L."/>
            <person name="Dai X."/>
            <person name="Dawson M.W."/>
            <person name="Muller H.G."/>
            <person name="Kugler K."/>
            <person name="Rivarola-Duarte L."/>
            <person name="Spannagl M."/>
            <person name="Mayer K.F.X."/>
            <person name="Lu F.H."/>
            <person name="Bevan M.W."/>
            <person name="Leroy P."/>
            <person name="Li P."/>
            <person name="You F.M."/>
            <person name="Sun Q."/>
            <person name="Liu Z."/>
            <person name="Lyons E."/>
            <person name="Wicker T."/>
            <person name="Salzberg S.L."/>
            <person name="Devos K.M."/>
            <person name="Dvorak J."/>
        </authorList>
    </citation>
    <scope>NUCLEOTIDE SEQUENCE [LARGE SCALE GENOMIC DNA]</scope>
    <source>
        <strain evidence="1">cv. AL8/78</strain>
    </source>
</reference>
<dbReference type="Gramene" id="AET1Gv20348200.9">
    <property type="protein sequence ID" value="AET1Gv20348200.9"/>
    <property type="gene ID" value="AET1Gv20348200"/>
</dbReference>
<reference evidence="2" key="2">
    <citation type="journal article" date="2017" name="Nat. Plants">
        <title>The Aegilops tauschii genome reveals multiple impacts of transposons.</title>
        <authorList>
            <person name="Zhao G."/>
            <person name="Zou C."/>
            <person name="Li K."/>
            <person name="Wang K."/>
            <person name="Li T."/>
            <person name="Gao L."/>
            <person name="Zhang X."/>
            <person name="Wang H."/>
            <person name="Yang Z."/>
            <person name="Liu X."/>
            <person name="Jiang W."/>
            <person name="Mao L."/>
            <person name="Kong X."/>
            <person name="Jiao Y."/>
            <person name="Jia J."/>
        </authorList>
    </citation>
    <scope>NUCLEOTIDE SEQUENCE [LARGE SCALE GENOMIC DNA]</scope>
    <source>
        <strain evidence="2">cv. AL8/78</strain>
    </source>
</reference>